<keyword evidence="6" id="KW-1185">Reference proteome</keyword>
<evidence type="ECO:0000256" key="3">
    <source>
        <dbReference type="ARBA" id="ARBA00023163"/>
    </source>
</evidence>
<evidence type="ECO:0000259" key="4">
    <source>
        <dbReference type="SMART" id="SM01408"/>
    </source>
</evidence>
<dbReference type="CDD" id="cd16858">
    <property type="entry name" value="ING_ING3_Yng2p"/>
    <property type="match status" value="1"/>
</dbReference>
<name>A0A2G8L2N1_STIJA</name>
<proteinExistence type="predicted"/>
<sequence>MREMDLQVQNSIDNIDEKVKKFFEGSAVKKFKPEVKQQQYEQLRKEYYKVLEEADEKVQLANQIYDLVERYLRKWEGVDLKWNWKQIMQE</sequence>
<dbReference type="PANTHER" id="PTHR10333">
    <property type="entry name" value="INHIBITOR OF GROWTH PROTEIN"/>
    <property type="match status" value="1"/>
</dbReference>
<evidence type="ECO:0000313" key="5">
    <source>
        <dbReference type="EMBL" id="PIK54508.1"/>
    </source>
</evidence>
<dbReference type="STRING" id="307972.A0A2G8L2N1"/>
<dbReference type="OrthoDB" id="5411773at2759"/>
<evidence type="ECO:0000256" key="2">
    <source>
        <dbReference type="ARBA" id="ARBA00023015"/>
    </source>
</evidence>
<evidence type="ECO:0000256" key="1">
    <source>
        <dbReference type="ARBA" id="ARBA00022853"/>
    </source>
</evidence>
<keyword evidence="3" id="KW-0804">Transcription</keyword>
<dbReference type="Pfam" id="PF12998">
    <property type="entry name" value="ING"/>
    <property type="match status" value="1"/>
</dbReference>
<keyword evidence="1" id="KW-0156">Chromatin regulator</keyword>
<keyword evidence="2" id="KW-0805">Transcription regulation</keyword>
<dbReference type="Proteomes" id="UP000230750">
    <property type="component" value="Unassembled WGS sequence"/>
</dbReference>
<dbReference type="AlphaFoldDB" id="A0A2G8L2N1"/>
<gene>
    <name evidence="5" type="ORF">BSL78_08582</name>
</gene>
<dbReference type="Gene3D" id="6.10.140.1740">
    <property type="match status" value="1"/>
</dbReference>
<organism evidence="5 6">
    <name type="scientific">Stichopus japonicus</name>
    <name type="common">Sea cucumber</name>
    <dbReference type="NCBI Taxonomy" id="307972"/>
    <lineage>
        <taxon>Eukaryota</taxon>
        <taxon>Metazoa</taxon>
        <taxon>Echinodermata</taxon>
        <taxon>Eleutherozoa</taxon>
        <taxon>Echinozoa</taxon>
        <taxon>Holothuroidea</taxon>
        <taxon>Aspidochirotacea</taxon>
        <taxon>Aspidochirotida</taxon>
        <taxon>Stichopodidae</taxon>
        <taxon>Apostichopus</taxon>
    </lineage>
</organism>
<dbReference type="PANTHER" id="PTHR10333:SF103">
    <property type="entry name" value="INHIBITOR OF GROWTH PROTEIN 3"/>
    <property type="match status" value="1"/>
</dbReference>
<evidence type="ECO:0000313" key="6">
    <source>
        <dbReference type="Proteomes" id="UP000230750"/>
    </source>
</evidence>
<dbReference type="SMART" id="SM01408">
    <property type="entry name" value="ING"/>
    <property type="match status" value="1"/>
</dbReference>
<dbReference type="GO" id="GO:0035267">
    <property type="term" value="C:NuA4 histone acetyltransferase complex"/>
    <property type="evidence" value="ECO:0007669"/>
    <property type="project" value="TreeGrafter"/>
</dbReference>
<accession>A0A2G8L2N1</accession>
<reference evidence="5 6" key="1">
    <citation type="journal article" date="2017" name="PLoS Biol.">
        <title>The sea cucumber genome provides insights into morphological evolution and visceral regeneration.</title>
        <authorList>
            <person name="Zhang X."/>
            <person name="Sun L."/>
            <person name="Yuan J."/>
            <person name="Sun Y."/>
            <person name="Gao Y."/>
            <person name="Zhang L."/>
            <person name="Li S."/>
            <person name="Dai H."/>
            <person name="Hamel J.F."/>
            <person name="Liu C."/>
            <person name="Yu Y."/>
            <person name="Liu S."/>
            <person name="Lin W."/>
            <person name="Guo K."/>
            <person name="Jin S."/>
            <person name="Xu P."/>
            <person name="Storey K.B."/>
            <person name="Huan P."/>
            <person name="Zhang T."/>
            <person name="Zhou Y."/>
            <person name="Zhang J."/>
            <person name="Lin C."/>
            <person name="Li X."/>
            <person name="Xing L."/>
            <person name="Huo D."/>
            <person name="Sun M."/>
            <person name="Wang L."/>
            <person name="Mercier A."/>
            <person name="Li F."/>
            <person name="Yang H."/>
            <person name="Xiang J."/>
        </authorList>
    </citation>
    <scope>NUCLEOTIDE SEQUENCE [LARGE SCALE GENOMIC DNA]</scope>
    <source>
        <strain evidence="5">Shaxun</strain>
        <tissue evidence="5">Muscle</tissue>
    </source>
</reference>
<comment type="caution">
    <text evidence="5">The sequence shown here is derived from an EMBL/GenBank/DDBJ whole genome shotgun (WGS) entry which is preliminary data.</text>
</comment>
<feature type="domain" description="Inhibitor of growth protein N-terminal histone-binding" evidence="4">
    <location>
        <begin position="1"/>
        <end position="87"/>
    </location>
</feature>
<protein>
    <submittedName>
        <fullName evidence="5">Putative inhibitor of growth protein 3</fullName>
    </submittedName>
</protein>
<dbReference type="InterPro" id="IPR028651">
    <property type="entry name" value="ING_fam"/>
</dbReference>
<dbReference type="GO" id="GO:0006325">
    <property type="term" value="P:chromatin organization"/>
    <property type="evidence" value="ECO:0007669"/>
    <property type="project" value="UniProtKB-KW"/>
</dbReference>
<dbReference type="InterPro" id="IPR024610">
    <property type="entry name" value="ING_N_histone-binding"/>
</dbReference>
<dbReference type="EMBL" id="MRZV01000246">
    <property type="protein sequence ID" value="PIK54508.1"/>
    <property type="molecule type" value="Genomic_DNA"/>
</dbReference>